<dbReference type="EC" id="3.5.99.2" evidence="2"/>
<evidence type="ECO:0000256" key="1">
    <source>
        <dbReference type="ARBA" id="ARBA00004948"/>
    </source>
</evidence>
<dbReference type="InterPro" id="IPR004305">
    <property type="entry name" value="Thiaminase-2/PQQC"/>
</dbReference>
<sequence length="228" mass="25542">MSTDTAAEPDTSFSQRLWREGEPTYRQILTHPFLLGLADGTLPREAFRYFVVQDSHYLRAYSRCLALVAGRSPVEDAVRTFALHAANAVDVERELHASLLGELGITEADVEDAGVAPTTLAYTSYLTSVCATGSWAEGVAAVLPCYWVYREVGRTLVERSSPDPLYARWIATYGSPEFDAVVDQVLTVTDALDVSATEQARCREHFAVTTRYEWMFWDAAWRQYAWPV</sequence>
<keyword evidence="2" id="KW-0378">Hydrolase</keyword>
<comment type="catalytic activity">
    <reaction evidence="2">
        <text>4-amino-5-aminomethyl-2-methylpyrimidine + H2O = 4-amino-5-hydroxymethyl-2-methylpyrimidine + NH4(+)</text>
        <dbReference type="Rhea" id="RHEA:31799"/>
        <dbReference type="ChEBI" id="CHEBI:15377"/>
        <dbReference type="ChEBI" id="CHEBI:16892"/>
        <dbReference type="ChEBI" id="CHEBI:28938"/>
        <dbReference type="ChEBI" id="CHEBI:63416"/>
        <dbReference type="EC" id="3.5.99.2"/>
    </reaction>
</comment>
<dbReference type="Proteomes" id="UP000198546">
    <property type="component" value="Chromosome i"/>
</dbReference>
<keyword evidence="5" id="KW-1185">Reference proteome</keyword>
<evidence type="ECO:0000256" key="2">
    <source>
        <dbReference type="RuleBase" id="RU363093"/>
    </source>
</evidence>
<dbReference type="PANTHER" id="PTHR43198">
    <property type="entry name" value="BIFUNCTIONAL TH2 PROTEIN"/>
    <property type="match status" value="1"/>
</dbReference>
<comment type="function">
    <text evidence="2">Catalyzes an amino-pyrimidine hydrolysis reaction at the C5' of the pyrimidine moiety of thiamine compounds, a reaction that is part of a thiamine salvage pathway.</text>
</comment>
<organism evidence="4 5">
    <name type="scientific">Auraticoccus monumenti</name>
    <dbReference type="NCBI Taxonomy" id="675864"/>
    <lineage>
        <taxon>Bacteria</taxon>
        <taxon>Bacillati</taxon>
        <taxon>Actinomycetota</taxon>
        <taxon>Actinomycetes</taxon>
        <taxon>Propionibacteriales</taxon>
        <taxon>Propionibacteriaceae</taxon>
        <taxon>Auraticoccus</taxon>
    </lineage>
</organism>
<accession>A0A1G6SKW3</accession>
<dbReference type="NCBIfam" id="TIGR04306">
    <property type="entry name" value="salvage_TenA"/>
    <property type="match status" value="1"/>
</dbReference>
<dbReference type="InterPro" id="IPR027574">
    <property type="entry name" value="Thiaminase_II"/>
</dbReference>
<evidence type="ECO:0000313" key="5">
    <source>
        <dbReference type="Proteomes" id="UP000198546"/>
    </source>
</evidence>
<feature type="domain" description="Thiaminase-2/PQQC" evidence="3">
    <location>
        <begin position="22"/>
        <end position="222"/>
    </location>
</feature>
<dbReference type="PANTHER" id="PTHR43198:SF2">
    <property type="entry name" value="SI:CH1073-67J19.1-RELATED"/>
    <property type="match status" value="1"/>
</dbReference>
<comment type="similarity">
    <text evidence="2">Belongs to the TenA family.</text>
</comment>
<dbReference type="InterPro" id="IPR016084">
    <property type="entry name" value="Haem_Oase-like_multi-hlx"/>
</dbReference>
<comment type="catalytic activity">
    <reaction evidence="2">
        <text>thiamine + H2O = 5-(2-hydroxyethyl)-4-methylthiazole + 4-amino-5-hydroxymethyl-2-methylpyrimidine + H(+)</text>
        <dbReference type="Rhea" id="RHEA:17509"/>
        <dbReference type="ChEBI" id="CHEBI:15377"/>
        <dbReference type="ChEBI" id="CHEBI:15378"/>
        <dbReference type="ChEBI" id="CHEBI:16892"/>
        <dbReference type="ChEBI" id="CHEBI:17957"/>
        <dbReference type="ChEBI" id="CHEBI:18385"/>
        <dbReference type="EC" id="3.5.99.2"/>
    </reaction>
</comment>
<dbReference type="STRING" id="675864.SAMN04489747_0358"/>
<dbReference type="CDD" id="cd19365">
    <property type="entry name" value="TenA_C-like"/>
    <property type="match status" value="1"/>
</dbReference>
<dbReference type="SUPFAM" id="SSF48613">
    <property type="entry name" value="Heme oxygenase-like"/>
    <property type="match status" value="1"/>
</dbReference>
<keyword evidence="2" id="KW-0784">Thiamine biosynthesis</keyword>
<name>A0A1G6SKW3_9ACTN</name>
<reference evidence="4 5" key="1">
    <citation type="submission" date="2016-10" db="EMBL/GenBank/DDBJ databases">
        <authorList>
            <person name="de Groot N.N."/>
        </authorList>
    </citation>
    <scope>NUCLEOTIDE SEQUENCE [LARGE SCALE GENOMIC DNA]</scope>
    <source>
        <strain evidence="4 5">MON 2.2</strain>
    </source>
</reference>
<dbReference type="GO" id="GO:0009229">
    <property type="term" value="P:thiamine diphosphate biosynthetic process"/>
    <property type="evidence" value="ECO:0007669"/>
    <property type="project" value="UniProtKB-UniPathway"/>
</dbReference>
<dbReference type="Gene3D" id="1.20.910.10">
    <property type="entry name" value="Heme oxygenase-like"/>
    <property type="match status" value="1"/>
</dbReference>
<protein>
    <recommendedName>
        <fullName evidence="2">Aminopyrimidine aminohydrolase</fullName>
        <ecNumber evidence="2">3.5.99.2</ecNumber>
    </recommendedName>
</protein>
<dbReference type="Pfam" id="PF03070">
    <property type="entry name" value="TENA_THI-4"/>
    <property type="match status" value="1"/>
</dbReference>
<evidence type="ECO:0000259" key="3">
    <source>
        <dbReference type="Pfam" id="PF03070"/>
    </source>
</evidence>
<gene>
    <name evidence="4" type="ORF">SAMN04489747_0358</name>
</gene>
<proteinExistence type="inferred from homology"/>
<comment type="pathway">
    <text evidence="1 2">Cofactor biosynthesis; thiamine diphosphate biosynthesis.</text>
</comment>
<dbReference type="InterPro" id="IPR050967">
    <property type="entry name" value="Thiamine_Salvage_TenA"/>
</dbReference>
<dbReference type="GO" id="GO:0050334">
    <property type="term" value="F:thiaminase activity"/>
    <property type="evidence" value="ECO:0007669"/>
    <property type="project" value="UniProtKB-EC"/>
</dbReference>
<dbReference type="AlphaFoldDB" id="A0A1G6SKW3"/>
<dbReference type="EMBL" id="LT629688">
    <property type="protein sequence ID" value="SDD17519.1"/>
    <property type="molecule type" value="Genomic_DNA"/>
</dbReference>
<dbReference type="RefSeq" id="WP_231946450.1">
    <property type="nucleotide sequence ID" value="NZ_LT629688.1"/>
</dbReference>
<dbReference type="GO" id="GO:0005829">
    <property type="term" value="C:cytosol"/>
    <property type="evidence" value="ECO:0007669"/>
    <property type="project" value="TreeGrafter"/>
</dbReference>
<evidence type="ECO:0000313" key="4">
    <source>
        <dbReference type="EMBL" id="SDD17519.1"/>
    </source>
</evidence>
<dbReference type="GO" id="GO:0009228">
    <property type="term" value="P:thiamine biosynthetic process"/>
    <property type="evidence" value="ECO:0007669"/>
    <property type="project" value="UniProtKB-KW"/>
</dbReference>
<dbReference type="UniPathway" id="UPA00060"/>